<dbReference type="AlphaFoldDB" id="A0A9N7R7J1"/>
<dbReference type="PANTHER" id="PTHR19965">
    <property type="entry name" value="RNA AND EXPORT FACTOR BINDING PROTEIN"/>
    <property type="match status" value="1"/>
</dbReference>
<gene>
    <name evidence="3" type="ORF">SHERM_16771</name>
</gene>
<dbReference type="GO" id="GO:0006406">
    <property type="term" value="P:mRNA export from nucleus"/>
    <property type="evidence" value="ECO:0007669"/>
    <property type="project" value="TreeGrafter"/>
</dbReference>
<feature type="region of interest" description="Disordered" evidence="2">
    <location>
        <begin position="9"/>
        <end position="40"/>
    </location>
</feature>
<proteinExistence type="predicted"/>
<dbReference type="GO" id="GO:0003729">
    <property type="term" value="F:mRNA binding"/>
    <property type="evidence" value="ECO:0007669"/>
    <property type="project" value="TreeGrafter"/>
</dbReference>
<evidence type="ECO:0000256" key="2">
    <source>
        <dbReference type="SAM" id="MobiDB-lite"/>
    </source>
</evidence>
<evidence type="ECO:0000256" key="1">
    <source>
        <dbReference type="ARBA" id="ARBA00022884"/>
    </source>
</evidence>
<name>A0A9N7R7J1_STRHE</name>
<keyword evidence="1" id="KW-0694">RNA-binding</keyword>
<accession>A0A9N7R7J1</accession>
<sequence length="120" mass="12999">MANLDMALDDLINKNKTSRPAPRQSGPGPARRFPGRSANRAAPYSFGAARAPENQWDHGMFAVAPTGFPARVGARVSSIETGTKLLISNLHYGVTDEDIEMLVCGYVFADFLPKIAESYV</sequence>
<comment type="caution">
    <text evidence="3">The sequence shown here is derived from an EMBL/GenBank/DDBJ whole genome shotgun (WGS) entry which is preliminary data.</text>
</comment>
<keyword evidence="4" id="KW-1185">Reference proteome</keyword>
<dbReference type="EMBL" id="CACSLK010015607">
    <property type="protein sequence ID" value="CAA0817055.1"/>
    <property type="molecule type" value="Genomic_DNA"/>
</dbReference>
<dbReference type="Proteomes" id="UP001153555">
    <property type="component" value="Unassembled WGS sequence"/>
</dbReference>
<dbReference type="PANTHER" id="PTHR19965:SF35">
    <property type="entry name" value="RNA ANNEALING PROTEIN YRA1"/>
    <property type="match status" value="1"/>
</dbReference>
<dbReference type="InterPro" id="IPR051229">
    <property type="entry name" value="ALYREF_mRNA_export"/>
</dbReference>
<protein>
    <submittedName>
        <fullName evidence="3">THO complex subunit 4A</fullName>
    </submittedName>
</protein>
<dbReference type="OrthoDB" id="346839at2759"/>
<dbReference type="GO" id="GO:0005634">
    <property type="term" value="C:nucleus"/>
    <property type="evidence" value="ECO:0007669"/>
    <property type="project" value="TreeGrafter"/>
</dbReference>
<reference evidence="3" key="1">
    <citation type="submission" date="2019-12" db="EMBL/GenBank/DDBJ databases">
        <authorList>
            <person name="Scholes J."/>
        </authorList>
    </citation>
    <scope>NUCLEOTIDE SEQUENCE</scope>
</reference>
<evidence type="ECO:0000313" key="4">
    <source>
        <dbReference type="Proteomes" id="UP001153555"/>
    </source>
</evidence>
<evidence type="ECO:0000313" key="3">
    <source>
        <dbReference type="EMBL" id="CAA0817055.1"/>
    </source>
</evidence>
<organism evidence="3 4">
    <name type="scientific">Striga hermonthica</name>
    <name type="common">Purple witchweed</name>
    <name type="synonym">Buchnera hermonthica</name>
    <dbReference type="NCBI Taxonomy" id="68872"/>
    <lineage>
        <taxon>Eukaryota</taxon>
        <taxon>Viridiplantae</taxon>
        <taxon>Streptophyta</taxon>
        <taxon>Embryophyta</taxon>
        <taxon>Tracheophyta</taxon>
        <taxon>Spermatophyta</taxon>
        <taxon>Magnoliopsida</taxon>
        <taxon>eudicotyledons</taxon>
        <taxon>Gunneridae</taxon>
        <taxon>Pentapetalae</taxon>
        <taxon>asterids</taxon>
        <taxon>lamiids</taxon>
        <taxon>Lamiales</taxon>
        <taxon>Orobanchaceae</taxon>
        <taxon>Buchnereae</taxon>
        <taxon>Striga</taxon>
    </lineage>
</organism>